<comment type="caution">
    <text evidence="3">The sequence shown here is derived from an EMBL/GenBank/DDBJ whole genome shotgun (WGS) entry which is preliminary data.</text>
</comment>
<reference evidence="4" key="2">
    <citation type="submission" date="2024-04" db="EMBL/GenBank/DDBJ databases">
        <authorList>
            <person name="Chen Y."/>
            <person name="Shah S."/>
            <person name="Dougan E. K."/>
            <person name="Thang M."/>
            <person name="Chan C."/>
        </authorList>
    </citation>
    <scope>NUCLEOTIDE SEQUENCE [LARGE SCALE GENOMIC DNA]</scope>
</reference>
<keyword evidence="1" id="KW-0812">Transmembrane</keyword>
<keyword evidence="6" id="KW-1185">Reference proteome</keyword>
<evidence type="ECO:0000313" key="6">
    <source>
        <dbReference type="Proteomes" id="UP001152797"/>
    </source>
</evidence>
<reference evidence="3" key="1">
    <citation type="submission" date="2022-10" db="EMBL/GenBank/DDBJ databases">
        <authorList>
            <person name="Chen Y."/>
            <person name="Dougan E. K."/>
            <person name="Chan C."/>
            <person name="Rhodes N."/>
            <person name="Thang M."/>
        </authorList>
    </citation>
    <scope>NUCLEOTIDE SEQUENCE</scope>
</reference>
<evidence type="ECO:0000313" key="4">
    <source>
        <dbReference type="EMBL" id="CAL1170178.1"/>
    </source>
</evidence>
<evidence type="ECO:0000256" key="1">
    <source>
        <dbReference type="SAM" id="Phobius"/>
    </source>
</evidence>
<keyword evidence="1" id="KW-1133">Transmembrane helix</keyword>
<dbReference type="EMBL" id="CAMXCT030006602">
    <property type="protein sequence ID" value="CAL4804115.1"/>
    <property type="molecule type" value="Genomic_DNA"/>
</dbReference>
<keyword evidence="2" id="KW-0732">Signal</keyword>
<protein>
    <submittedName>
        <fullName evidence="5">S-formylglutathione hydrolase</fullName>
    </submittedName>
</protein>
<evidence type="ECO:0000313" key="3">
    <source>
        <dbReference type="EMBL" id="CAI4016803.1"/>
    </source>
</evidence>
<keyword evidence="5" id="KW-0378">Hydrolase</keyword>
<feature type="chain" id="PRO_5043271814" evidence="2">
    <location>
        <begin position="19"/>
        <end position="429"/>
    </location>
</feature>
<feature type="transmembrane region" description="Helical" evidence="1">
    <location>
        <begin position="282"/>
        <end position="306"/>
    </location>
</feature>
<name>A0A9P1DXQ1_9DINO</name>
<keyword evidence="1" id="KW-0472">Membrane</keyword>
<feature type="transmembrane region" description="Helical" evidence="1">
    <location>
        <begin position="68"/>
        <end position="88"/>
    </location>
</feature>
<dbReference type="EMBL" id="CAMXCT020006602">
    <property type="protein sequence ID" value="CAL1170178.1"/>
    <property type="molecule type" value="Genomic_DNA"/>
</dbReference>
<dbReference type="Proteomes" id="UP001152797">
    <property type="component" value="Unassembled WGS sequence"/>
</dbReference>
<gene>
    <name evidence="3" type="ORF">C1SCF055_LOCUS41502</name>
</gene>
<feature type="transmembrane region" description="Helical" evidence="1">
    <location>
        <begin position="253"/>
        <end position="270"/>
    </location>
</feature>
<dbReference type="GO" id="GO:0016787">
    <property type="term" value="F:hydrolase activity"/>
    <property type="evidence" value="ECO:0007669"/>
    <property type="project" value="UniProtKB-KW"/>
</dbReference>
<dbReference type="AlphaFoldDB" id="A0A9P1DXQ1"/>
<feature type="signal peptide" evidence="2">
    <location>
        <begin position="1"/>
        <end position="18"/>
    </location>
</feature>
<organism evidence="3">
    <name type="scientific">Cladocopium goreaui</name>
    <dbReference type="NCBI Taxonomy" id="2562237"/>
    <lineage>
        <taxon>Eukaryota</taxon>
        <taxon>Sar</taxon>
        <taxon>Alveolata</taxon>
        <taxon>Dinophyceae</taxon>
        <taxon>Suessiales</taxon>
        <taxon>Symbiodiniaceae</taxon>
        <taxon>Cladocopium</taxon>
    </lineage>
</organism>
<sequence length="429" mass="44810">MAAMRSLMVASSVAFALACQDVYRVSRDAYMRSMWGVSIGGLAVGILAIVLTSLPLCRGVLKQHGKVLAAISIVLGVLAMFFPLFGALVSCAPFVDAACNDACTPCTDEEKKIWASACQTLGIIFVYLVVFGWAACVLGVVGASLACCVCCQCCKAKLDDPTLLWEQQRQHEARLKSWVGMKDTGTRRALKGSDAVLESDAPNARLVDSSWQCPGGNRSVLQFVGSFLSILKAVVPIRLNSGDLVMNMNVDMAAMRSLMVASSVAFALACQDVNGFDQDAYAASLWGGSIGGMVVGILVIVLMSLPLCCGVLKQYGKVLGAIGIVLGVLALVIPLFGALGSCVPFVDAACNDACTPCTDEEKKIWASACQTLGIIFVYLVVFGWAACVLGIVGASLACCVCCQCCKAKLDDPAVKQGAPPVVVGTAAPA</sequence>
<evidence type="ECO:0000256" key="2">
    <source>
        <dbReference type="SAM" id="SignalP"/>
    </source>
</evidence>
<feature type="transmembrane region" description="Helical" evidence="1">
    <location>
        <begin position="124"/>
        <end position="151"/>
    </location>
</feature>
<proteinExistence type="predicted"/>
<feature type="transmembrane region" description="Helical" evidence="1">
    <location>
        <begin position="34"/>
        <end position="56"/>
    </location>
</feature>
<dbReference type="EMBL" id="CAMXCT010006602">
    <property type="protein sequence ID" value="CAI4016803.1"/>
    <property type="molecule type" value="Genomic_DNA"/>
</dbReference>
<feature type="transmembrane region" description="Helical" evidence="1">
    <location>
        <begin position="318"/>
        <end position="339"/>
    </location>
</feature>
<feature type="transmembrane region" description="Helical" evidence="1">
    <location>
        <begin position="372"/>
        <end position="396"/>
    </location>
</feature>
<dbReference type="PROSITE" id="PS51257">
    <property type="entry name" value="PROKAR_LIPOPROTEIN"/>
    <property type="match status" value="1"/>
</dbReference>
<evidence type="ECO:0000313" key="5">
    <source>
        <dbReference type="EMBL" id="CAL4804115.1"/>
    </source>
</evidence>
<accession>A0A9P1DXQ1</accession>